<feature type="region of interest" description="Disordered" evidence="1">
    <location>
        <begin position="1"/>
        <end position="20"/>
    </location>
</feature>
<protein>
    <recommendedName>
        <fullName evidence="4">IS30 family transposase</fullName>
    </recommendedName>
</protein>
<dbReference type="RefSeq" id="WP_285043752.1">
    <property type="nucleotide sequence ID" value="NZ_JASOGN010000273.1"/>
</dbReference>
<evidence type="ECO:0000313" key="2">
    <source>
        <dbReference type="EMBL" id="MDK6503760.1"/>
    </source>
</evidence>
<evidence type="ECO:0000256" key="1">
    <source>
        <dbReference type="SAM" id="MobiDB-lite"/>
    </source>
</evidence>
<dbReference type="Proteomes" id="UP001230300">
    <property type="component" value="Unassembled WGS sequence"/>
</dbReference>
<name>A0AAW6XGC3_9LACO</name>
<evidence type="ECO:0008006" key="4">
    <source>
        <dbReference type="Google" id="ProtNLM"/>
    </source>
</evidence>
<proteinExistence type="predicted"/>
<gene>
    <name evidence="2" type="ORF">QP235_11460</name>
</gene>
<accession>A0AAW6XGC3</accession>
<evidence type="ECO:0000313" key="3">
    <source>
        <dbReference type="Proteomes" id="UP001230300"/>
    </source>
</evidence>
<feature type="non-terminal residue" evidence="2">
    <location>
        <position position="1"/>
    </location>
</feature>
<feature type="non-terminal residue" evidence="2">
    <location>
        <position position="95"/>
    </location>
</feature>
<reference evidence="2" key="1">
    <citation type="submission" date="2023-05" db="EMBL/GenBank/DDBJ databases">
        <title>Cataloging the Phylogenetic Diversity of Human Bladder Bacteria.</title>
        <authorList>
            <person name="Du J."/>
        </authorList>
    </citation>
    <scope>NUCLEOTIDE SEQUENCE</scope>
    <source>
        <strain evidence="2">UMB9226</strain>
    </source>
</reference>
<sequence length="95" mass="10919">LKELRELENSKVQERSNSRIGYDDRHKISYDRGNGMQTAKLATGTSNEIHVSELLSRKTKAVRFYDNQFSKAYELIGNIANQFTQPKIIIGDRSE</sequence>
<dbReference type="AlphaFoldDB" id="A0AAW6XGC3"/>
<dbReference type="EMBL" id="JASOGN010000273">
    <property type="protein sequence ID" value="MDK6503760.1"/>
    <property type="molecule type" value="Genomic_DNA"/>
</dbReference>
<organism evidence="2 3">
    <name type="scientific">Lactobacillus crispatus</name>
    <dbReference type="NCBI Taxonomy" id="47770"/>
    <lineage>
        <taxon>Bacteria</taxon>
        <taxon>Bacillati</taxon>
        <taxon>Bacillota</taxon>
        <taxon>Bacilli</taxon>
        <taxon>Lactobacillales</taxon>
        <taxon>Lactobacillaceae</taxon>
        <taxon>Lactobacillus</taxon>
    </lineage>
</organism>
<comment type="caution">
    <text evidence="2">The sequence shown here is derived from an EMBL/GenBank/DDBJ whole genome shotgun (WGS) entry which is preliminary data.</text>
</comment>